<accession>A0A370TME5</accession>
<feature type="region of interest" description="Disordered" evidence="1">
    <location>
        <begin position="1"/>
        <end position="30"/>
    </location>
</feature>
<feature type="compositionally biased region" description="Basic and acidic residues" evidence="1">
    <location>
        <begin position="313"/>
        <end position="329"/>
    </location>
</feature>
<feature type="region of interest" description="Disordered" evidence="1">
    <location>
        <begin position="297"/>
        <end position="329"/>
    </location>
</feature>
<evidence type="ECO:0008006" key="4">
    <source>
        <dbReference type="Google" id="ProtNLM"/>
    </source>
</evidence>
<evidence type="ECO:0000256" key="1">
    <source>
        <dbReference type="SAM" id="MobiDB-lite"/>
    </source>
</evidence>
<dbReference type="OrthoDB" id="636773at2759"/>
<keyword evidence="3" id="KW-1185">Reference proteome</keyword>
<sequence>MAKAYQMDSNKQAAPRKAMNLSSPTGTGTPCSAVKSSLRYLYKTQSKTGEHPTVACAIGTSPGSSNPVAKKASTTAEDNITKEAPVLLAPPRSRHELGGTVIAHGTYSGLFQDRLARQGNGTSESPPEPASNIKVEPENSHEISRGLGTDAMEQLAITRPEGEISGSQSGRHIGFKPKKEFETYYSYLESWSDDDDESTTTESSGVQMEEITVKVEEEFDLKAVELLNIFPKYSMESCKSIVKEAHGNLEVAFSLMEKERGNDLEEDPIENNHDGNIDPFKTHNGVKVEGEDDIYLAKPGDEASTGPRHKRKCDSAHPAEDSSPKRPRIAEEKGAMSLDPAEMWVEEFFSDGQGVTITLESVKHPCKFPKKFLMKTFGFFRDHFSVPNTETQKVSMRGVKKEIFDPIVQWAVCKHIQLDPEKYTMPSNRITGILDMVELADKLGLPGFGHGMSIDLTTILAKDRTALRGHHIRKAYTFEPSHPIQAVFVKAAVRPFLEFRDVEIGKDKSMAYGDDDAYYSNDARRIAFHGDLFQFDLQMRLFPNFELQLMRAAKDIWHSRIVETRRGGRNPIFTTFLKDPLTGERFRI</sequence>
<dbReference type="Proteomes" id="UP000254866">
    <property type="component" value="Unassembled WGS sequence"/>
</dbReference>
<feature type="region of interest" description="Disordered" evidence="1">
    <location>
        <begin position="117"/>
        <end position="139"/>
    </location>
</feature>
<reference evidence="2 3" key="1">
    <citation type="journal article" date="2018" name="IMA Fungus">
        <title>IMA Genome-F 9: Draft genome sequence of Annulohypoxylon stygium, Aspergillus mulundensis, Berkeleyomyces basicola (syn. Thielaviopsis basicola), Ceratocystis smalleyi, two Cercospora beticola strains, Coleophoma cylindrospora, Fusarium fracticaudum, Phialophora cf. hyalina, and Morchella septimelata.</title>
        <authorList>
            <person name="Wingfield B.D."/>
            <person name="Bills G.F."/>
            <person name="Dong Y."/>
            <person name="Huang W."/>
            <person name="Nel W.J."/>
            <person name="Swalarsk-Parry B.S."/>
            <person name="Vaghefi N."/>
            <person name="Wilken P.M."/>
            <person name="An Z."/>
            <person name="de Beer Z.W."/>
            <person name="De Vos L."/>
            <person name="Chen L."/>
            <person name="Duong T.A."/>
            <person name="Gao Y."/>
            <person name="Hammerbacher A."/>
            <person name="Kikkert J.R."/>
            <person name="Li Y."/>
            <person name="Li H."/>
            <person name="Li K."/>
            <person name="Li Q."/>
            <person name="Liu X."/>
            <person name="Ma X."/>
            <person name="Naidoo K."/>
            <person name="Pethybridge S.J."/>
            <person name="Sun J."/>
            <person name="Steenkamp E.T."/>
            <person name="van der Nest M.A."/>
            <person name="van Wyk S."/>
            <person name="Wingfield M.J."/>
            <person name="Xiong C."/>
            <person name="Yue Q."/>
            <person name="Zhang X."/>
        </authorList>
    </citation>
    <scope>NUCLEOTIDE SEQUENCE [LARGE SCALE GENOMIC DNA]</scope>
    <source>
        <strain evidence="2 3">BP 5553</strain>
    </source>
</reference>
<gene>
    <name evidence="2" type="ORF">BP5553_06044</name>
</gene>
<protein>
    <recommendedName>
        <fullName evidence="4">CUE domain-containing protein</fullName>
    </recommendedName>
</protein>
<name>A0A370TME5_9HELO</name>
<dbReference type="GeneID" id="43598893"/>
<proteinExistence type="predicted"/>
<organism evidence="2 3">
    <name type="scientific">Venustampulla echinocandica</name>
    <dbReference type="NCBI Taxonomy" id="2656787"/>
    <lineage>
        <taxon>Eukaryota</taxon>
        <taxon>Fungi</taxon>
        <taxon>Dikarya</taxon>
        <taxon>Ascomycota</taxon>
        <taxon>Pezizomycotina</taxon>
        <taxon>Leotiomycetes</taxon>
        <taxon>Helotiales</taxon>
        <taxon>Pleuroascaceae</taxon>
        <taxon>Venustampulla</taxon>
    </lineage>
</organism>
<evidence type="ECO:0000313" key="3">
    <source>
        <dbReference type="Proteomes" id="UP000254866"/>
    </source>
</evidence>
<comment type="caution">
    <text evidence="2">The sequence shown here is derived from an EMBL/GenBank/DDBJ whole genome shotgun (WGS) entry which is preliminary data.</text>
</comment>
<dbReference type="AlphaFoldDB" id="A0A370TME5"/>
<feature type="compositionally biased region" description="Polar residues" evidence="1">
    <location>
        <begin position="20"/>
        <end position="30"/>
    </location>
</feature>
<dbReference type="RefSeq" id="XP_031869348.1">
    <property type="nucleotide sequence ID" value="XM_032014667.1"/>
</dbReference>
<dbReference type="EMBL" id="NPIC01000004">
    <property type="protein sequence ID" value="RDL36692.1"/>
    <property type="molecule type" value="Genomic_DNA"/>
</dbReference>
<evidence type="ECO:0000313" key="2">
    <source>
        <dbReference type="EMBL" id="RDL36692.1"/>
    </source>
</evidence>